<keyword evidence="2" id="KW-0812">Transmembrane</keyword>
<comment type="caution">
    <text evidence="3">The sequence shown here is derived from an EMBL/GenBank/DDBJ whole genome shotgun (WGS) entry which is preliminary data.</text>
</comment>
<evidence type="ECO:0000313" key="4">
    <source>
        <dbReference type="Proteomes" id="UP000193144"/>
    </source>
</evidence>
<feature type="compositionally biased region" description="Polar residues" evidence="1">
    <location>
        <begin position="57"/>
        <end position="67"/>
    </location>
</feature>
<evidence type="ECO:0000313" key="3">
    <source>
        <dbReference type="EMBL" id="ORY02200.1"/>
    </source>
</evidence>
<reference evidence="3 4" key="1">
    <citation type="submission" date="2016-07" db="EMBL/GenBank/DDBJ databases">
        <title>Pervasive Adenine N6-methylation of Active Genes in Fungi.</title>
        <authorList>
            <consortium name="DOE Joint Genome Institute"/>
            <person name="Mondo S.J."/>
            <person name="Dannebaum R.O."/>
            <person name="Kuo R.C."/>
            <person name="Labutti K."/>
            <person name="Haridas S."/>
            <person name="Kuo A."/>
            <person name="Salamov A."/>
            <person name="Ahrendt S.R."/>
            <person name="Lipzen A."/>
            <person name="Sullivan W."/>
            <person name="Andreopoulos W.B."/>
            <person name="Clum A."/>
            <person name="Lindquist E."/>
            <person name="Daum C."/>
            <person name="Ramamoorthy G.K."/>
            <person name="Gryganskyi A."/>
            <person name="Culley D."/>
            <person name="Magnuson J.K."/>
            <person name="James T.Y."/>
            <person name="O'Malley M.A."/>
            <person name="Stajich J.E."/>
            <person name="Spatafora J.W."/>
            <person name="Visel A."/>
            <person name="Grigoriev I.V."/>
        </authorList>
    </citation>
    <scope>NUCLEOTIDE SEQUENCE [LARGE SCALE GENOMIC DNA]</scope>
    <source>
        <strain evidence="3 4">CBS 115471</strain>
    </source>
</reference>
<organism evidence="3 4">
    <name type="scientific">Clohesyomyces aquaticus</name>
    <dbReference type="NCBI Taxonomy" id="1231657"/>
    <lineage>
        <taxon>Eukaryota</taxon>
        <taxon>Fungi</taxon>
        <taxon>Dikarya</taxon>
        <taxon>Ascomycota</taxon>
        <taxon>Pezizomycotina</taxon>
        <taxon>Dothideomycetes</taxon>
        <taxon>Pleosporomycetidae</taxon>
        <taxon>Pleosporales</taxon>
        <taxon>Lindgomycetaceae</taxon>
        <taxon>Clohesyomyces</taxon>
    </lineage>
</organism>
<protein>
    <submittedName>
        <fullName evidence="3">Uncharacterized protein</fullName>
    </submittedName>
</protein>
<dbReference type="Proteomes" id="UP000193144">
    <property type="component" value="Unassembled WGS sequence"/>
</dbReference>
<accession>A0A1Y1YVZ1</accession>
<dbReference type="AlphaFoldDB" id="A0A1Y1YVZ1"/>
<sequence>MIFISQNTGLPSPRPIYHFSFRARSNNYLGNTRLPAIIFLVSAILGVFMFRQRNARNATTHSSQKTETQVHENPENDAESHKTHHTVGFTNQNLDAVIAEKDTLERDLVASGRKIRALEEKISTMAREKLVMWSDRVLQKNEIEALK</sequence>
<keyword evidence="2" id="KW-0472">Membrane</keyword>
<feature type="transmembrane region" description="Helical" evidence="2">
    <location>
        <begin position="32"/>
        <end position="50"/>
    </location>
</feature>
<proteinExistence type="predicted"/>
<keyword evidence="4" id="KW-1185">Reference proteome</keyword>
<name>A0A1Y1YVZ1_9PLEO</name>
<gene>
    <name evidence="3" type="ORF">BCR34DRAFT_592009</name>
</gene>
<keyword evidence="2" id="KW-1133">Transmembrane helix</keyword>
<evidence type="ECO:0000256" key="2">
    <source>
        <dbReference type="SAM" id="Phobius"/>
    </source>
</evidence>
<feature type="region of interest" description="Disordered" evidence="1">
    <location>
        <begin position="57"/>
        <end position="84"/>
    </location>
</feature>
<evidence type="ECO:0000256" key="1">
    <source>
        <dbReference type="SAM" id="MobiDB-lite"/>
    </source>
</evidence>
<dbReference type="EMBL" id="MCFA01000160">
    <property type="protein sequence ID" value="ORY02200.1"/>
    <property type="molecule type" value="Genomic_DNA"/>
</dbReference>
<feature type="compositionally biased region" description="Basic and acidic residues" evidence="1">
    <location>
        <begin position="68"/>
        <end position="81"/>
    </location>
</feature>